<feature type="domain" description="Heme NO-binding" evidence="1">
    <location>
        <begin position="2"/>
        <end position="159"/>
    </location>
</feature>
<dbReference type="InterPro" id="IPR024096">
    <property type="entry name" value="NO_sig/Golgi_transp_ligand-bd"/>
</dbReference>
<dbReference type="InterPro" id="IPR038158">
    <property type="entry name" value="H-NOX_domain_sf"/>
</dbReference>
<dbReference type="PANTHER" id="PTHR45655">
    <property type="entry name" value="GUANYLATE CYCLASE SOLUBLE SUBUNIT BETA-2"/>
    <property type="match status" value="1"/>
</dbReference>
<dbReference type="AlphaFoldDB" id="A0A916QU04"/>
<proteinExistence type="predicted"/>
<name>A0A916QU04_9RHOB</name>
<evidence type="ECO:0000313" key="3">
    <source>
        <dbReference type="Proteomes" id="UP000628017"/>
    </source>
</evidence>
<dbReference type="Gene3D" id="3.90.1520.10">
    <property type="entry name" value="H-NOX domain"/>
    <property type="match status" value="1"/>
</dbReference>
<evidence type="ECO:0000313" key="2">
    <source>
        <dbReference type="EMBL" id="GGA08745.1"/>
    </source>
</evidence>
<reference evidence="2" key="1">
    <citation type="journal article" date="2014" name="Int. J. Syst. Evol. Microbiol.">
        <title>Complete genome sequence of Corynebacterium casei LMG S-19264T (=DSM 44701T), isolated from a smear-ripened cheese.</title>
        <authorList>
            <consortium name="US DOE Joint Genome Institute (JGI-PGF)"/>
            <person name="Walter F."/>
            <person name="Albersmeier A."/>
            <person name="Kalinowski J."/>
            <person name="Ruckert C."/>
        </authorList>
    </citation>
    <scope>NUCLEOTIDE SEQUENCE</scope>
    <source>
        <strain evidence="2">CGMCC 1.15880</strain>
    </source>
</reference>
<dbReference type="RefSeq" id="WP_188670746.1">
    <property type="nucleotide sequence ID" value="NZ_BMKA01000001.1"/>
</dbReference>
<dbReference type="SUPFAM" id="SSF111126">
    <property type="entry name" value="Ligand-binding domain in the NO signalling and Golgi transport"/>
    <property type="match status" value="1"/>
</dbReference>
<accession>A0A916QU04</accession>
<sequence length="197" mass="22145">MHGTINCGLQIYVCEIFGADMWEESCTHAGLSGFSFETMLSYEDSLTERLLSALTHVLGRDRADLLEDFGTFVVSEERLKPVRKLLRFGGESYVEFLQSLEDVHDRAKIALPDLDVPRFELENHGGDRFTVHYSFEKLGFGAVFLGLLRGMADDYGALILIDHIPAKGHECDKDRFEISLMQLTVPDALQKPTALCL</sequence>
<organism evidence="2 3">
    <name type="scientific">Neptunicoccus cionae</name>
    <dbReference type="NCBI Taxonomy" id="2035344"/>
    <lineage>
        <taxon>Bacteria</taxon>
        <taxon>Pseudomonadati</taxon>
        <taxon>Pseudomonadota</taxon>
        <taxon>Alphaproteobacteria</taxon>
        <taxon>Rhodobacterales</taxon>
        <taxon>Paracoccaceae</taxon>
        <taxon>Neptunicoccus</taxon>
    </lineage>
</organism>
<reference evidence="2" key="2">
    <citation type="submission" date="2020-09" db="EMBL/GenBank/DDBJ databases">
        <authorList>
            <person name="Sun Q."/>
            <person name="Zhou Y."/>
        </authorList>
    </citation>
    <scope>NUCLEOTIDE SEQUENCE</scope>
    <source>
        <strain evidence="2">CGMCC 1.15880</strain>
    </source>
</reference>
<protein>
    <recommendedName>
        <fullName evidence="1">Heme NO-binding domain-containing protein</fullName>
    </recommendedName>
</protein>
<comment type="caution">
    <text evidence="2">The sequence shown here is derived from an EMBL/GenBank/DDBJ whole genome shotgun (WGS) entry which is preliminary data.</text>
</comment>
<dbReference type="EMBL" id="BMKA01000001">
    <property type="protein sequence ID" value="GGA08745.1"/>
    <property type="molecule type" value="Genomic_DNA"/>
</dbReference>
<dbReference type="InterPro" id="IPR011644">
    <property type="entry name" value="Heme_NO-bd"/>
</dbReference>
<dbReference type="Proteomes" id="UP000628017">
    <property type="component" value="Unassembled WGS sequence"/>
</dbReference>
<evidence type="ECO:0000259" key="1">
    <source>
        <dbReference type="Pfam" id="PF07700"/>
    </source>
</evidence>
<dbReference type="PANTHER" id="PTHR45655:SF13">
    <property type="entry name" value="SOLUBLE GUANYLATE CYCLASE GCY-32-RELATED"/>
    <property type="match status" value="1"/>
</dbReference>
<gene>
    <name evidence="2" type="ORF">GCM10011498_05860</name>
</gene>
<dbReference type="Pfam" id="PF07700">
    <property type="entry name" value="HNOB"/>
    <property type="match status" value="1"/>
</dbReference>
<dbReference type="GO" id="GO:0020037">
    <property type="term" value="F:heme binding"/>
    <property type="evidence" value="ECO:0007669"/>
    <property type="project" value="InterPro"/>
</dbReference>
<keyword evidence="3" id="KW-1185">Reference proteome</keyword>